<evidence type="ECO:0000313" key="1">
    <source>
        <dbReference type="EMBL" id="PNG22323.1"/>
    </source>
</evidence>
<proteinExistence type="predicted"/>
<sequence length="86" mass="9312">MSPRITVRARVRRPRGLRLGPWLLWAVRLPDGPNLGVGRIAVTDTPGDPAPGQTRAQDGQGRVLVVGGVAFTLLRCRSVPVRRAHS</sequence>
<reference evidence="1 2" key="1">
    <citation type="submission" date="2018-01" db="EMBL/GenBank/DDBJ databases">
        <title>Draft genome sequence of Streptomyces sp. 13K301.</title>
        <authorList>
            <person name="Sahin N."/>
            <person name="Saygin H."/>
            <person name="Ay H."/>
        </authorList>
    </citation>
    <scope>NUCLEOTIDE SEQUENCE [LARGE SCALE GENOMIC DNA]</scope>
    <source>
        <strain evidence="1 2">13K301</strain>
    </source>
</reference>
<dbReference type="Proteomes" id="UP000235943">
    <property type="component" value="Unassembled WGS sequence"/>
</dbReference>
<keyword evidence="2" id="KW-1185">Reference proteome</keyword>
<dbReference type="AlphaFoldDB" id="A0A2N8TTL1"/>
<name>A0A2N8TTL1_9ACTN</name>
<dbReference type="EMBL" id="POUC01000051">
    <property type="protein sequence ID" value="PNG22323.1"/>
    <property type="molecule type" value="Genomic_DNA"/>
</dbReference>
<comment type="caution">
    <text evidence="1">The sequence shown here is derived from an EMBL/GenBank/DDBJ whole genome shotgun (WGS) entry which is preliminary data.</text>
</comment>
<dbReference type="RefSeq" id="WP_102908669.1">
    <property type="nucleotide sequence ID" value="NZ_POUC01000051.1"/>
</dbReference>
<protein>
    <submittedName>
        <fullName evidence="1">Uncharacterized protein</fullName>
    </submittedName>
</protein>
<organism evidence="1 2">
    <name type="scientific">Streptomyces cahuitamycinicus</name>
    <dbReference type="NCBI Taxonomy" id="2070367"/>
    <lineage>
        <taxon>Bacteria</taxon>
        <taxon>Bacillati</taxon>
        <taxon>Actinomycetota</taxon>
        <taxon>Actinomycetes</taxon>
        <taxon>Kitasatosporales</taxon>
        <taxon>Streptomycetaceae</taxon>
        <taxon>Streptomyces</taxon>
    </lineage>
</organism>
<accession>A0A2N8TTL1</accession>
<gene>
    <name evidence="1" type="ORF">C1J00_09925</name>
</gene>
<evidence type="ECO:0000313" key="2">
    <source>
        <dbReference type="Proteomes" id="UP000235943"/>
    </source>
</evidence>